<dbReference type="PANTHER" id="PTHR11257">
    <property type="entry name" value="CHEMOSENSORY PROTEIN-RELATED"/>
    <property type="match status" value="1"/>
</dbReference>
<feature type="transmembrane region" description="Helical" evidence="1">
    <location>
        <begin position="47"/>
        <end position="65"/>
    </location>
</feature>
<dbReference type="Pfam" id="PF03392">
    <property type="entry name" value="OS-D"/>
    <property type="match status" value="1"/>
</dbReference>
<dbReference type="InterPro" id="IPR005055">
    <property type="entry name" value="A10/PebIII"/>
</dbReference>
<dbReference type="Proteomes" id="UP000078540">
    <property type="component" value="Unassembled WGS sequence"/>
</dbReference>
<feature type="transmembrane region" description="Helical" evidence="1">
    <location>
        <begin position="12"/>
        <end position="35"/>
    </location>
</feature>
<evidence type="ECO:0000256" key="1">
    <source>
        <dbReference type="SAM" id="Phobius"/>
    </source>
</evidence>
<dbReference type="AlphaFoldDB" id="A0A195BNZ4"/>
<dbReference type="InterPro" id="IPR036682">
    <property type="entry name" value="OS_D_A10/PebIII_sf"/>
</dbReference>
<keyword evidence="1" id="KW-0812">Transmembrane</keyword>
<dbReference type="Gene3D" id="1.10.2080.10">
    <property type="entry name" value="Insect odorant-binding protein A10/Ejaculatory bulb-specific protein 3"/>
    <property type="match status" value="1"/>
</dbReference>
<keyword evidence="1" id="KW-0472">Membrane</keyword>
<protein>
    <submittedName>
        <fullName evidence="2">Putative odorant-binding protein A10</fullName>
    </submittedName>
</protein>
<name>A0A195BNZ4_9HYME</name>
<sequence>MKTLSLVRCSDITIFLLRLIFINRMNSWFITLVILLRVCAKVEETMARLSLIVMIIAVALACVFAEEELYSNRYDDINIHEILANEKLRMQYYKCLLGTAPCKTADAKFFAGIVNEAMQTQCRKCSEKQKELLNVLSDWFTKNRPEEWEALVKKTIENVQNKNA</sequence>
<organism evidence="2 3">
    <name type="scientific">Atta colombica</name>
    <dbReference type="NCBI Taxonomy" id="520822"/>
    <lineage>
        <taxon>Eukaryota</taxon>
        <taxon>Metazoa</taxon>
        <taxon>Ecdysozoa</taxon>
        <taxon>Arthropoda</taxon>
        <taxon>Hexapoda</taxon>
        <taxon>Insecta</taxon>
        <taxon>Pterygota</taxon>
        <taxon>Neoptera</taxon>
        <taxon>Endopterygota</taxon>
        <taxon>Hymenoptera</taxon>
        <taxon>Apocrita</taxon>
        <taxon>Aculeata</taxon>
        <taxon>Formicoidea</taxon>
        <taxon>Formicidae</taxon>
        <taxon>Myrmicinae</taxon>
        <taxon>Atta</taxon>
    </lineage>
</organism>
<dbReference type="PANTHER" id="PTHR11257:SF13">
    <property type="entry name" value="GEO07322P1"/>
    <property type="match status" value="1"/>
</dbReference>
<accession>A0A195BNZ4</accession>
<dbReference type="SUPFAM" id="SSF100910">
    <property type="entry name" value="Chemosensory protein Csp2"/>
    <property type="match status" value="1"/>
</dbReference>
<gene>
    <name evidence="2" type="ORF">ALC53_03696</name>
</gene>
<proteinExistence type="predicted"/>
<keyword evidence="3" id="KW-1185">Reference proteome</keyword>
<evidence type="ECO:0000313" key="3">
    <source>
        <dbReference type="Proteomes" id="UP000078540"/>
    </source>
</evidence>
<reference evidence="2 3" key="1">
    <citation type="submission" date="2015-09" db="EMBL/GenBank/DDBJ databases">
        <title>Atta colombica WGS genome.</title>
        <authorList>
            <person name="Nygaard S."/>
            <person name="Hu H."/>
            <person name="Boomsma J."/>
            <person name="Zhang G."/>
        </authorList>
    </citation>
    <scope>NUCLEOTIDE SEQUENCE [LARGE SCALE GENOMIC DNA]</scope>
    <source>
        <strain evidence="2">Treedump-2</strain>
        <tissue evidence="2">Whole body</tissue>
    </source>
</reference>
<keyword evidence="1" id="KW-1133">Transmembrane helix</keyword>
<dbReference type="EMBL" id="KQ976435">
    <property type="protein sequence ID" value="KYM87079.1"/>
    <property type="molecule type" value="Genomic_DNA"/>
</dbReference>
<evidence type="ECO:0000313" key="2">
    <source>
        <dbReference type="EMBL" id="KYM87079.1"/>
    </source>
</evidence>